<name>A0ABM9JSV2_9RALS</name>
<dbReference type="EMBL" id="CATZBU010000010">
    <property type="protein sequence ID" value="CAJ0802304.1"/>
    <property type="molecule type" value="Genomic_DNA"/>
</dbReference>
<evidence type="ECO:0000313" key="3">
    <source>
        <dbReference type="Proteomes" id="UP001189813"/>
    </source>
</evidence>
<protein>
    <submittedName>
        <fullName evidence="2">Uncharacterized protein</fullName>
    </submittedName>
</protein>
<evidence type="ECO:0000256" key="1">
    <source>
        <dbReference type="SAM" id="MobiDB-lite"/>
    </source>
</evidence>
<gene>
    <name evidence="2" type="ORF">LMG19083_03708</name>
</gene>
<keyword evidence="3" id="KW-1185">Reference proteome</keyword>
<feature type="compositionally biased region" description="Basic and acidic residues" evidence="1">
    <location>
        <begin position="26"/>
        <end position="37"/>
    </location>
</feature>
<organism evidence="2 3">
    <name type="scientific">Ralstonia psammae</name>
    <dbReference type="NCBI Taxonomy" id="3058598"/>
    <lineage>
        <taxon>Bacteria</taxon>
        <taxon>Pseudomonadati</taxon>
        <taxon>Pseudomonadota</taxon>
        <taxon>Betaproteobacteria</taxon>
        <taxon>Burkholderiales</taxon>
        <taxon>Burkholderiaceae</taxon>
        <taxon>Ralstonia</taxon>
    </lineage>
</organism>
<feature type="region of interest" description="Disordered" evidence="1">
    <location>
        <begin position="1"/>
        <end position="37"/>
    </location>
</feature>
<reference evidence="2 3" key="1">
    <citation type="submission" date="2023-07" db="EMBL/GenBank/DDBJ databases">
        <authorList>
            <person name="Peeters C."/>
        </authorList>
    </citation>
    <scope>NUCLEOTIDE SEQUENCE [LARGE SCALE GENOMIC DNA]</scope>
    <source>
        <strain evidence="2 3">LMG 19083</strain>
    </source>
</reference>
<proteinExistence type="predicted"/>
<dbReference type="Proteomes" id="UP001189813">
    <property type="component" value="Unassembled WGS sequence"/>
</dbReference>
<sequence length="37" mass="4031">MSSKQGPRAAGMRTCANASGRRHHPREMTDTMKEAAT</sequence>
<comment type="caution">
    <text evidence="2">The sequence shown here is derived from an EMBL/GenBank/DDBJ whole genome shotgun (WGS) entry which is preliminary data.</text>
</comment>
<evidence type="ECO:0000313" key="2">
    <source>
        <dbReference type="EMBL" id="CAJ0802304.1"/>
    </source>
</evidence>
<accession>A0ABM9JSV2</accession>